<protein>
    <submittedName>
        <fullName evidence="2">Helix-turn-helix</fullName>
    </submittedName>
    <submittedName>
        <fullName evidence="3 4">Transcriptional regulator</fullName>
    </submittedName>
</protein>
<accession>A0A174M404</accession>
<dbReference type="EMBL" id="QVME01000001">
    <property type="protein sequence ID" value="RGE70368.1"/>
    <property type="molecule type" value="Genomic_DNA"/>
</dbReference>
<dbReference type="RefSeq" id="WP_006876171.1">
    <property type="nucleotide sequence ID" value="NZ_CABIWA010000001.1"/>
</dbReference>
<dbReference type="InterPro" id="IPR010982">
    <property type="entry name" value="Lambda_DNA-bd_dom_sf"/>
</dbReference>
<dbReference type="Proteomes" id="UP000095765">
    <property type="component" value="Unassembled WGS sequence"/>
</dbReference>
<dbReference type="SUPFAM" id="SSF47413">
    <property type="entry name" value="lambda repressor-like DNA-binding domains"/>
    <property type="match status" value="1"/>
</dbReference>
<dbReference type="Gene3D" id="1.10.260.40">
    <property type="entry name" value="lambda repressor-like DNA-binding domains"/>
    <property type="match status" value="1"/>
</dbReference>
<evidence type="ECO:0000313" key="2">
    <source>
        <dbReference type="EMBL" id="CUP28898.1"/>
    </source>
</evidence>
<proteinExistence type="predicted"/>
<dbReference type="AlphaFoldDB" id="A0A174M404"/>
<sequence length="70" mass="8048">MKSSDILAWNLLRHRYDNNLSQEELAWRIGMDVKRYAEIEHAQAHTTLLTLDKLSHATGIPVPELLTPQP</sequence>
<dbReference type="EMBL" id="NFKP01000022">
    <property type="protein sequence ID" value="OUP68125.1"/>
    <property type="molecule type" value="Genomic_DNA"/>
</dbReference>
<evidence type="ECO:0000313" key="6">
    <source>
        <dbReference type="Proteomes" id="UP000196386"/>
    </source>
</evidence>
<feature type="domain" description="HTH cro/C1-type" evidence="1">
    <location>
        <begin position="18"/>
        <end position="65"/>
    </location>
</feature>
<evidence type="ECO:0000313" key="3">
    <source>
        <dbReference type="EMBL" id="OUP68125.1"/>
    </source>
</evidence>
<dbReference type="GO" id="GO:0003677">
    <property type="term" value="F:DNA binding"/>
    <property type="evidence" value="ECO:0007669"/>
    <property type="project" value="InterPro"/>
</dbReference>
<dbReference type="GeneID" id="72464837"/>
<dbReference type="CDD" id="cd00093">
    <property type="entry name" value="HTH_XRE"/>
    <property type="match status" value="1"/>
</dbReference>
<evidence type="ECO:0000313" key="7">
    <source>
        <dbReference type="Proteomes" id="UP000260828"/>
    </source>
</evidence>
<name>A0A174M404_9FIRM</name>
<dbReference type="Pfam" id="PF01381">
    <property type="entry name" value="HTH_3"/>
    <property type="match status" value="1"/>
</dbReference>
<organism evidence="2 5">
    <name type="scientific">Anaerotruncus colihominis</name>
    <dbReference type="NCBI Taxonomy" id="169435"/>
    <lineage>
        <taxon>Bacteria</taxon>
        <taxon>Bacillati</taxon>
        <taxon>Bacillota</taxon>
        <taxon>Clostridia</taxon>
        <taxon>Eubacteriales</taxon>
        <taxon>Oscillospiraceae</taxon>
        <taxon>Anaerotruncus</taxon>
    </lineage>
</organism>
<dbReference type="EMBL" id="CZBE01000002">
    <property type="protein sequence ID" value="CUP28898.1"/>
    <property type="molecule type" value="Genomic_DNA"/>
</dbReference>
<gene>
    <name evidence="3" type="ORF">B5F11_15315</name>
    <name evidence="4" type="ORF">DXC40_04790</name>
    <name evidence="2" type="ORF">ERS852551_00315</name>
</gene>
<reference evidence="2 5" key="1">
    <citation type="submission" date="2015-09" db="EMBL/GenBank/DDBJ databases">
        <authorList>
            <consortium name="Pathogen Informatics"/>
        </authorList>
    </citation>
    <scope>NUCLEOTIDE SEQUENCE [LARGE SCALE GENOMIC DNA]</scope>
    <source>
        <strain evidence="2 5">2789STDY5834939</strain>
    </source>
</reference>
<reference evidence="4 7" key="4">
    <citation type="submission" date="2018-08" db="EMBL/GenBank/DDBJ databases">
        <title>A genome reference for cultivated species of the human gut microbiota.</title>
        <authorList>
            <person name="Zou Y."/>
            <person name="Xue W."/>
            <person name="Luo G."/>
        </authorList>
    </citation>
    <scope>NUCLEOTIDE SEQUENCE [LARGE SCALE GENOMIC DNA]</scope>
    <source>
        <strain evidence="4 7">TF05-12AC</strain>
    </source>
</reference>
<dbReference type="Proteomes" id="UP000260828">
    <property type="component" value="Unassembled WGS sequence"/>
</dbReference>
<evidence type="ECO:0000259" key="1">
    <source>
        <dbReference type="PROSITE" id="PS50943"/>
    </source>
</evidence>
<reference evidence="6" key="2">
    <citation type="submission" date="2017-04" db="EMBL/GenBank/DDBJ databases">
        <title>Function of individual gut microbiota members based on whole genome sequencing of pure cultures obtained from chicken caecum.</title>
        <authorList>
            <person name="Medvecky M."/>
            <person name="Cejkova D."/>
            <person name="Polansky O."/>
            <person name="Karasova D."/>
            <person name="Kubasova T."/>
            <person name="Cizek A."/>
            <person name="Rychlik I."/>
        </authorList>
    </citation>
    <scope>NUCLEOTIDE SEQUENCE [LARGE SCALE GENOMIC DNA]</scope>
    <source>
        <strain evidence="6">An175</strain>
    </source>
</reference>
<evidence type="ECO:0000313" key="5">
    <source>
        <dbReference type="Proteomes" id="UP000095765"/>
    </source>
</evidence>
<dbReference type="OrthoDB" id="9812495at2"/>
<evidence type="ECO:0000313" key="4">
    <source>
        <dbReference type="EMBL" id="RGE70368.1"/>
    </source>
</evidence>
<dbReference type="InterPro" id="IPR001387">
    <property type="entry name" value="Cro/C1-type_HTH"/>
</dbReference>
<dbReference type="SMART" id="SM00530">
    <property type="entry name" value="HTH_XRE"/>
    <property type="match status" value="1"/>
</dbReference>
<reference evidence="3" key="3">
    <citation type="journal article" date="2018" name="BMC Genomics">
        <title>Whole genome sequencing and function prediction of 133 gut anaerobes isolated from chicken caecum in pure cultures.</title>
        <authorList>
            <person name="Medvecky M."/>
            <person name="Cejkova D."/>
            <person name="Polansky O."/>
            <person name="Karasova D."/>
            <person name="Kubasova T."/>
            <person name="Cizek A."/>
            <person name="Rychlik I."/>
        </authorList>
    </citation>
    <scope>NUCLEOTIDE SEQUENCE</scope>
    <source>
        <strain evidence="3">An175</strain>
    </source>
</reference>
<dbReference type="PROSITE" id="PS50943">
    <property type="entry name" value="HTH_CROC1"/>
    <property type="match status" value="1"/>
</dbReference>
<dbReference type="Proteomes" id="UP000196386">
    <property type="component" value="Unassembled WGS sequence"/>
</dbReference>